<accession>A0A7C8KH56</accession>
<organism evidence="2 3">
    <name type="scientific">Orbilia oligospora</name>
    <name type="common">Nematode-trapping fungus</name>
    <name type="synonym">Arthrobotrys oligospora</name>
    <dbReference type="NCBI Taxonomy" id="2813651"/>
    <lineage>
        <taxon>Eukaryota</taxon>
        <taxon>Fungi</taxon>
        <taxon>Dikarya</taxon>
        <taxon>Ascomycota</taxon>
        <taxon>Pezizomycotina</taxon>
        <taxon>Orbiliomycetes</taxon>
        <taxon>Orbiliales</taxon>
        <taxon>Orbiliaceae</taxon>
        <taxon>Orbilia</taxon>
    </lineage>
</organism>
<dbReference type="Pfam" id="PF10197">
    <property type="entry name" value="Cir_N"/>
    <property type="match status" value="1"/>
</dbReference>
<feature type="compositionally biased region" description="Basic and acidic residues" evidence="1">
    <location>
        <begin position="259"/>
        <end position="303"/>
    </location>
</feature>
<dbReference type="InterPro" id="IPR039875">
    <property type="entry name" value="LENG1-like"/>
</dbReference>
<sequence>MPLNLLQHKSWHVGSAKNQERVRRDERDAQLREEEEERRMQLEDADRRLQILRSRMDTNEDGGTGTSSTSIADTSTVGTVSRVGLGSSTTGTSAATGSTLGGSSSAVVSRERTRGARTTSDTTAREVQLIGEDGHINLFPKGHEKGKRPTGDKKKEEEERELNESGMRLSRPAEPWYSKGKPGDSNDSNDNNDDKSLKKKRKEERRLGDMDPLREMKFGLEKLREVRRETEEAQRERDRDIGMMGFGLESRSWHTSHAGHRERSLRGGRDRDRDKERDRERGKERDRDEDRGKERDREKDRERHKERHRHKEKYRERNNNREKDGERERDRDGGAIKKLREEKRKREEQERRKAQALLLGDRQTQRR</sequence>
<feature type="compositionally biased region" description="Basic and acidic residues" evidence="1">
    <location>
        <begin position="204"/>
        <end position="241"/>
    </location>
</feature>
<proteinExistence type="predicted"/>
<feature type="region of interest" description="Disordered" evidence="1">
    <location>
        <begin position="1"/>
        <end position="41"/>
    </location>
</feature>
<dbReference type="SMART" id="SM01083">
    <property type="entry name" value="Cir_N"/>
    <property type="match status" value="1"/>
</dbReference>
<dbReference type="PANTHER" id="PTHR22093">
    <property type="entry name" value="LEUKOCYTE RECEPTOR CLUSTER LRC MEMBER 1"/>
    <property type="match status" value="1"/>
</dbReference>
<evidence type="ECO:0000256" key="1">
    <source>
        <dbReference type="SAM" id="MobiDB-lite"/>
    </source>
</evidence>
<evidence type="ECO:0000313" key="2">
    <source>
        <dbReference type="EMBL" id="TGJ64132.1"/>
    </source>
</evidence>
<feature type="compositionally biased region" description="Basic and acidic residues" evidence="1">
    <location>
        <begin position="313"/>
        <end position="353"/>
    </location>
</feature>
<dbReference type="Proteomes" id="UP000297595">
    <property type="component" value="Unassembled WGS sequence"/>
</dbReference>
<dbReference type="OrthoDB" id="2159131at2759"/>
<dbReference type="EMBL" id="SOZJ01000007">
    <property type="protein sequence ID" value="TGJ64132.1"/>
    <property type="molecule type" value="Genomic_DNA"/>
</dbReference>
<dbReference type="AlphaFoldDB" id="A0A7C8KH56"/>
<protein>
    <submittedName>
        <fullName evidence="2">Uncharacterized protein</fullName>
    </submittedName>
</protein>
<reference evidence="2 3" key="1">
    <citation type="submission" date="2019-03" db="EMBL/GenBank/DDBJ databases">
        <title>Nematode-trapping fungi genome.</title>
        <authorList>
            <person name="Vidal-Diez De Ulzurrun G."/>
        </authorList>
    </citation>
    <scope>NUCLEOTIDE SEQUENCE [LARGE SCALE GENOMIC DNA]</scope>
    <source>
        <strain evidence="2 3">TWF154</strain>
    </source>
</reference>
<feature type="compositionally biased region" description="Basic and acidic residues" evidence="1">
    <location>
        <begin position="141"/>
        <end position="157"/>
    </location>
</feature>
<feature type="region of interest" description="Disordered" evidence="1">
    <location>
        <begin position="53"/>
        <end position="367"/>
    </location>
</feature>
<dbReference type="PANTHER" id="PTHR22093:SF0">
    <property type="entry name" value="LEUKOCYTE RECEPTOR CLUSTER MEMBER 1"/>
    <property type="match status" value="1"/>
</dbReference>
<dbReference type="InterPro" id="IPR019339">
    <property type="entry name" value="CIR_N_dom"/>
</dbReference>
<gene>
    <name evidence="2" type="ORF">EYR41_010206</name>
</gene>
<feature type="compositionally biased region" description="Low complexity" evidence="1">
    <location>
        <begin position="74"/>
        <end position="108"/>
    </location>
</feature>
<name>A0A7C8KH56_ORBOL</name>
<evidence type="ECO:0000313" key="3">
    <source>
        <dbReference type="Proteomes" id="UP000297595"/>
    </source>
</evidence>
<feature type="compositionally biased region" description="Basic and acidic residues" evidence="1">
    <location>
        <begin position="18"/>
        <end position="41"/>
    </location>
</feature>
<comment type="caution">
    <text evidence="2">The sequence shown here is derived from an EMBL/GenBank/DDBJ whole genome shotgun (WGS) entry which is preliminary data.</text>
</comment>